<dbReference type="GO" id="GO:0005634">
    <property type="term" value="C:nucleus"/>
    <property type="evidence" value="ECO:0007669"/>
    <property type="project" value="TreeGrafter"/>
</dbReference>
<dbReference type="Pfam" id="PF00443">
    <property type="entry name" value="UCH"/>
    <property type="match status" value="1"/>
</dbReference>
<dbReference type="GO" id="GO:0016579">
    <property type="term" value="P:protein deubiquitination"/>
    <property type="evidence" value="ECO:0007669"/>
    <property type="project" value="InterPro"/>
</dbReference>
<feature type="domain" description="USP" evidence="2">
    <location>
        <begin position="326"/>
        <end position="626"/>
    </location>
</feature>
<dbReference type="PANTHER" id="PTHR24006">
    <property type="entry name" value="UBIQUITIN CARBOXYL-TERMINAL HYDROLASE"/>
    <property type="match status" value="1"/>
</dbReference>
<feature type="compositionally biased region" description="Pro residues" evidence="1">
    <location>
        <begin position="652"/>
        <end position="676"/>
    </location>
</feature>
<proteinExistence type="predicted"/>
<evidence type="ECO:0000313" key="3">
    <source>
        <dbReference type="EMBL" id="QHT26990.1"/>
    </source>
</evidence>
<sequence>MALKFNSPINIYEYAYDPINKKIIKKDIPPLMINNLFELLTFFTNNVFNIKSEKIKDYFENMKDYFNDKKYYFSYNKKNIKKITETLNKLIQYDTILSYFKNTITNQDIINKFEVFEKGIIKMQFLIFIKKIIKNPADIAKEFIFIINQKISTVNNVLYDNISNNELDMIFEDEEDEDKDEEKDDDKNDDDKDDDKDDDTVVNDTIDYRMLMDLKNNLEKFLEDRSELHINSNIPNILFPDITGGSNNHYQTDNLKEYIFSLFYVISINFKELFNEIQNKDFHEKINFYFDKNKISTNKHISKIILKFHLNSTITEPVLPSEIRNFKLRNCGNTCYFNSFIQLIWRIDSLRNYILNFDETHINLSNYKSAEDLDIKYAFFGLIKLFKYLNNSKSDSINEIPCIDLNKMELINQKSIFQIIFKLTQLIIGRQDDVTHLFYDFLRKIINNFKLFNNFRFSFYKKEIIKCKDQSENTDIFTNEPFLKLLTYPNCISIQNLIINYENTIDEVNLDKCHTKLAHTSRKIIIDSNLKFIIIVLNRIEYFNGSSTRENIIPEEILKINNYTFSLIGCIIHTGTKNSGHYVFLNYNKSVPFEIYDDNNLLKYDTETQKLYNHLTHGYVFLYQKHQDPISNPILQPTTQPPTPHPTSTSPPTTPHPTSTPPPTTPQPTTQPPTPQPTSTSTPIEQQPINLLHILIDTLFIQEPIALELDKFRKLQIEELQKKNVDINKLDINSYEFTMDKLLSNIDDLINSFFITKDAITVSNDSHVFQACLSIIKKTLPFITKYPFYNSDEKNIYNNLKAYINYRLNEKYFNLCYEDKKNIFHTDIDLKDLPTPDLLPDYNNGELLSIQQKSTKLIELNN</sequence>
<dbReference type="EMBL" id="MN739806">
    <property type="protein sequence ID" value="QHT26990.1"/>
    <property type="molecule type" value="Genomic_DNA"/>
</dbReference>
<evidence type="ECO:0000256" key="1">
    <source>
        <dbReference type="SAM" id="MobiDB-lite"/>
    </source>
</evidence>
<dbReference type="InterPro" id="IPR028889">
    <property type="entry name" value="USP"/>
</dbReference>
<dbReference type="InterPro" id="IPR038765">
    <property type="entry name" value="Papain-like_cys_pep_sf"/>
</dbReference>
<reference evidence="3" key="1">
    <citation type="journal article" date="2020" name="Nature">
        <title>Giant virus diversity and host interactions through global metagenomics.</title>
        <authorList>
            <person name="Schulz F."/>
            <person name="Roux S."/>
            <person name="Paez-Espino D."/>
            <person name="Jungbluth S."/>
            <person name="Walsh D.A."/>
            <person name="Denef V.J."/>
            <person name="McMahon K.D."/>
            <person name="Konstantinidis K.T."/>
            <person name="Eloe-Fadrosh E.A."/>
            <person name="Kyrpides N.C."/>
            <person name="Woyke T."/>
        </authorList>
    </citation>
    <scope>NUCLEOTIDE SEQUENCE</scope>
    <source>
        <strain evidence="3">GVMAG-M-3300023179-2</strain>
    </source>
</reference>
<dbReference type="GO" id="GO:0005829">
    <property type="term" value="C:cytosol"/>
    <property type="evidence" value="ECO:0007669"/>
    <property type="project" value="TreeGrafter"/>
</dbReference>
<dbReference type="GO" id="GO:0004843">
    <property type="term" value="F:cysteine-type deubiquitinase activity"/>
    <property type="evidence" value="ECO:0007669"/>
    <property type="project" value="InterPro"/>
</dbReference>
<organism evidence="3">
    <name type="scientific">viral metagenome</name>
    <dbReference type="NCBI Taxonomy" id="1070528"/>
    <lineage>
        <taxon>unclassified sequences</taxon>
        <taxon>metagenomes</taxon>
        <taxon>organismal metagenomes</taxon>
    </lineage>
</organism>
<dbReference type="Gene3D" id="3.90.70.10">
    <property type="entry name" value="Cysteine proteinases"/>
    <property type="match status" value="1"/>
</dbReference>
<feature type="compositionally biased region" description="Acidic residues" evidence="1">
    <location>
        <begin position="173"/>
        <end position="184"/>
    </location>
</feature>
<dbReference type="AlphaFoldDB" id="A0A6C0EEV1"/>
<dbReference type="SUPFAM" id="SSF54001">
    <property type="entry name" value="Cysteine proteinases"/>
    <property type="match status" value="1"/>
</dbReference>
<accession>A0A6C0EEV1</accession>
<evidence type="ECO:0000259" key="2">
    <source>
        <dbReference type="PROSITE" id="PS50235"/>
    </source>
</evidence>
<dbReference type="InterPro" id="IPR001394">
    <property type="entry name" value="Peptidase_C19_UCH"/>
</dbReference>
<feature type="region of interest" description="Disordered" evidence="1">
    <location>
        <begin position="631"/>
        <end position="683"/>
    </location>
</feature>
<feature type="region of interest" description="Disordered" evidence="1">
    <location>
        <begin position="173"/>
        <end position="199"/>
    </location>
</feature>
<dbReference type="InterPro" id="IPR050164">
    <property type="entry name" value="Peptidase_C19"/>
</dbReference>
<name>A0A6C0EEV1_9ZZZZ</name>
<protein>
    <recommendedName>
        <fullName evidence="2">USP domain-containing protein</fullName>
    </recommendedName>
</protein>
<dbReference type="PROSITE" id="PS50235">
    <property type="entry name" value="USP_3"/>
    <property type="match status" value="1"/>
</dbReference>